<accession>A0A0W0FYJ9</accession>
<protein>
    <submittedName>
        <fullName evidence="1">Uncharacterized protein</fullName>
    </submittedName>
</protein>
<dbReference type="EMBL" id="LATX01001474">
    <property type="protein sequence ID" value="KTB41377.1"/>
    <property type="molecule type" value="Genomic_DNA"/>
</dbReference>
<sequence length="10" mass="1018">MCGGLLTNLP</sequence>
<evidence type="ECO:0000313" key="2">
    <source>
        <dbReference type="Proteomes" id="UP000054988"/>
    </source>
</evidence>
<gene>
    <name evidence="1" type="ORF">WG66_6045</name>
</gene>
<organism evidence="1 2">
    <name type="scientific">Moniliophthora roreri</name>
    <name type="common">Frosty pod rot fungus</name>
    <name type="synonym">Monilia roreri</name>
    <dbReference type="NCBI Taxonomy" id="221103"/>
    <lineage>
        <taxon>Eukaryota</taxon>
        <taxon>Fungi</taxon>
        <taxon>Dikarya</taxon>
        <taxon>Basidiomycota</taxon>
        <taxon>Agaricomycotina</taxon>
        <taxon>Agaricomycetes</taxon>
        <taxon>Agaricomycetidae</taxon>
        <taxon>Agaricales</taxon>
        <taxon>Marasmiineae</taxon>
        <taxon>Marasmiaceae</taxon>
        <taxon>Moniliophthora</taxon>
    </lineage>
</organism>
<reference evidence="1 2" key="1">
    <citation type="submission" date="2015-12" db="EMBL/GenBank/DDBJ databases">
        <title>Draft genome sequence of Moniliophthora roreri, the causal agent of frosty pod rot of cacao.</title>
        <authorList>
            <person name="Aime M.C."/>
            <person name="Diaz-Valderrama J.R."/>
            <person name="Kijpornyongpan T."/>
            <person name="Phillips-Mora W."/>
        </authorList>
    </citation>
    <scope>NUCLEOTIDE SEQUENCE [LARGE SCALE GENOMIC DNA]</scope>
    <source>
        <strain evidence="1 2">MCA 2952</strain>
    </source>
</reference>
<dbReference type="Proteomes" id="UP000054988">
    <property type="component" value="Unassembled WGS sequence"/>
</dbReference>
<proteinExistence type="predicted"/>
<evidence type="ECO:0000313" key="1">
    <source>
        <dbReference type="EMBL" id="KTB41377.1"/>
    </source>
</evidence>
<comment type="caution">
    <text evidence="1">The sequence shown here is derived from an EMBL/GenBank/DDBJ whole genome shotgun (WGS) entry which is preliminary data.</text>
</comment>
<name>A0A0W0FYJ9_MONRR</name>